<dbReference type="EMBL" id="DTHJ01000095">
    <property type="protein sequence ID" value="HHS62885.1"/>
    <property type="molecule type" value="Genomic_DNA"/>
</dbReference>
<dbReference type="InterPro" id="IPR002545">
    <property type="entry name" value="CheW-lke_dom"/>
</dbReference>
<dbReference type="PANTHER" id="PTHR22617">
    <property type="entry name" value="CHEMOTAXIS SENSOR HISTIDINE KINASE-RELATED"/>
    <property type="match status" value="1"/>
</dbReference>
<dbReference type="PANTHER" id="PTHR22617:SF23">
    <property type="entry name" value="CHEMOTAXIS PROTEIN CHEW"/>
    <property type="match status" value="1"/>
</dbReference>
<gene>
    <name evidence="2" type="ORF">ENV70_04635</name>
</gene>
<proteinExistence type="predicted"/>
<dbReference type="AlphaFoldDB" id="A0A7C6EJU5"/>
<sequence length="128" mass="14715">MATDINEIKEIIRPKNIVFEEKIPKNLAGFCEFRGKRLWVFDLAVFLGIEQGKDFEVIIGEINETLIGFKVEKVYGIVSTDEIFPYPEIVETKDYLMGIIKSEQEIIQVLSFVKILSGARLKAIQKYL</sequence>
<name>A0A7C6EJU5_UNCW3</name>
<dbReference type="InterPro" id="IPR039315">
    <property type="entry name" value="CheW"/>
</dbReference>
<organism evidence="2">
    <name type="scientific">candidate division WOR-3 bacterium</name>
    <dbReference type="NCBI Taxonomy" id="2052148"/>
    <lineage>
        <taxon>Bacteria</taxon>
        <taxon>Bacteria division WOR-3</taxon>
    </lineage>
</organism>
<evidence type="ECO:0000313" key="2">
    <source>
        <dbReference type="EMBL" id="HHS62885.1"/>
    </source>
</evidence>
<dbReference type="GO" id="GO:0007165">
    <property type="term" value="P:signal transduction"/>
    <property type="evidence" value="ECO:0007669"/>
    <property type="project" value="InterPro"/>
</dbReference>
<dbReference type="InterPro" id="IPR036061">
    <property type="entry name" value="CheW-like_dom_sf"/>
</dbReference>
<comment type="caution">
    <text evidence="2">The sequence shown here is derived from an EMBL/GenBank/DDBJ whole genome shotgun (WGS) entry which is preliminary data.</text>
</comment>
<feature type="domain" description="CheW-like" evidence="1">
    <location>
        <begin position="1"/>
        <end position="121"/>
    </location>
</feature>
<dbReference type="Gene3D" id="2.40.50.180">
    <property type="entry name" value="CheA-289, Domain 4"/>
    <property type="match status" value="1"/>
</dbReference>
<dbReference type="Pfam" id="PF01584">
    <property type="entry name" value="CheW"/>
    <property type="match status" value="1"/>
</dbReference>
<dbReference type="SMART" id="SM00260">
    <property type="entry name" value="CheW"/>
    <property type="match status" value="1"/>
</dbReference>
<dbReference type="PROSITE" id="PS50851">
    <property type="entry name" value="CHEW"/>
    <property type="match status" value="1"/>
</dbReference>
<dbReference type="GO" id="GO:0005829">
    <property type="term" value="C:cytosol"/>
    <property type="evidence" value="ECO:0007669"/>
    <property type="project" value="TreeGrafter"/>
</dbReference>
<evidence type="ECO:0000259" key="1">
    <source>
        <dbReference type="PROSITE" id="PS50851"/>
    </source>
</evidence>
<protein>
    <recommendedName>
        <fullName evidence="1">CheW-like domain-containing protein</fullName>
    </recommendedName>
</protein>
<accession>A0A7C6EJU5</accession>
<dbReference type="GO" id="GO:0006935">
    <property type="term" value="P:chemotaxis"/>
    <property type="evidence" value="ECO:0007669"/>
    <property type="project" value="InterPro"/>
</dbReference>
<reference evidence="2" key="1">
    <citation type="journal article" date="2020" name="mSystems">
        <title>Genome- and Community-Level Interaction Insights into Carbon Utilization and Element Cycling Functions of Hydrothermarchaeota in Hydrothermal Sediment.</title>
        <authorList>
            <person name="Zhou Z."/>
            <person name="Liu Y."/>
            <person name="Xu W."/>
            <person name="Pan J."/>
            <person name="Luo Z.H."/>
            <person name="Li M."/>
        </authorList>
    </citation>
    <scope>NUCLEOTIDE SEQUENCE [LARGE SCALE GENOMIC DNA]</scope>
    <source>
        <strain evidence="2">SpSt-783</strain>
    </source>
</reference>
<dbReference type="Gene3D" id="2.30.30.40">
    <property type="entry name" value="SH3 Domains"/>
    <property type="match status" value="1"/>
</dbReference>
<dbReference type="SUPFAM" id="SSF50341">
    <property type="entry name" value="CheW-like"/>
    <property type="match status" value="1"/>
</dbReference>